<keyword evidence="3" id="KW-1185">Reference proteome</keyword>
<feature type="domain" description="HTH cro/C1-type" evidence="1">
    <location>
        <begin position="7"/>
        <end position="62"/>
    </location>
</feature>
<dbReference type="PROSITE" id="PS50943">
    <property type="entry name" value="HTH_CROC1"/>
    <property type="match status" value="1"/>
</dbReference>
<evidence type="ECO:0000313" key="2">
    <source>
        <dbReference type="EMBL" id="OYD57234.1"/>
    </source>
</evidence>
<dbReference type="PANTHER" id="PTHR37301">
    <property type="entry name" value="DNA-BINDING PROTEIN-RELATED"/>
    <property type="match status" value="1"/>
</dbReference>
<dbReference type="Proteomes" id="UP000215059">
    <property type="component" value="Unassembled WGS sequence"/>
</dbReference>
<reference evidence="2 3" key="1">
    <citation type="submission" date="2017-07" db="EMBL/GenBank/DDBJ databases">
        <title>Fictibacillus sp. nov. GDSW-R2A3 Genome sequencing and assembly.</title>
        <authorList>
            <person name="Mayilraj S."/>
        </authorList>
    </citation>
    <scope>NUCLEOTIDE SEQUENCE [LARGE SCALE GENOMIC DNA]</scope>
    <source>
        <strain evidence="2 3">GDSW-R2A3</strain>
    </source>
</reference>
<protein>
    <submittedName>
        <fullName evidence="2">Transcriptional regulator</fullName>
    </submittedName>
</protein>
<dbReference type="OrthoDB" id="9805309at2"/>
<dbReference type="InterPro" id="IPR001387">
    <property type="entry name" value="Cro/C1-type_HTH"/>
</dbReference>
<comment type="caution">
    <text evidence="2">The sequence shown here is derived from an EMBL/GenBank/DDBJ whole genome shotgun (WGS) entry which is preliminary data.</text>
</comment>
<dbReference type="InterPro" id="IPR010982">
    <property type="entry name" value="Lambda_DNA-bd_dom_sf"/>
</dbReference>
<dbReference type="EMBL" id="NOII01000003">
    <property type="protein sequence ID" value="OYD57234.1"/>
    <property type="molecule type" value="Genomic_DNA"/>
</dbReference>
<dbReference type="PANTHER" id="PTHR37301:SF1">
    <property type="entry name" value="DNA-BINDING PROTEIN"/>
    <property type="match status" value="1"/>
</dbReference>
<dbReference type="GO" id="GO:0003677">
    <property type="term" value="F:DNA binding"/>
    <property type="evidence" value="ECO:0007669"/>
    <property type="project" value="InterPro"/>
</dbReference>
<proteinExistence type="predicted"/>
<name>A0A235F850_9BACL</name>
<gene>
    <name evidence="2" type="ORF">CGZ90_11125</name>
</gene>
<evidence type="ECO:0000259" key="1">
    <source>
        <dbReference type="PROSITE" id="PS50943"/>
    </source>
</evidence>
<sequence>MMIKINLDVMMAKRKISLNTLSDTIGITPANLSILKNEKGKAIRLSTLDALCKALDCQPGDLLEYVEDESI</sequence>
<dbReference type="Gene3D" id="1.10.260.40">
    <property type="entry name" value="lambda repressor-like DNA-binding domains"/>
    <property type="match status" value="1"/>
</dbReference>
<accession>A0A235F850</accession>
<dbReference type="SMART" id="SM00530">
    <property type="entry name" value="HTH_XRE"/>
    <property type="match status" value="1"/>
</dbReference>
<organism evidence="2 3">
    <name type="scientific">Fictibacillus aquaticus</name>
    <dbReference type="NCBI Taxonomy" id="2021314"/>
    <lineage>
        <taxon>Bacteria</taxon>
        <taxon>Bacillati</taxon>
        <taxon>Bacillota</taxon>
        <taxon>Bacilli</taxon>
        <taxon>Bacillales</taxon>
        <taxon>Fictibacillaceae</taxon>
        <taxon>Fictibacillus</taxon>
    </lineage>
</organism>
<dbReference type="AlphaFoldDB" id="A0A235F850"/>
<dbReference type="SUPFAM" id="SSF47413">
    <property type="entry name" value="lambda repressor-like DNA-binding domains"/>
    <property type="match status" value="1"/>
</dbReference>
<evidence type="ECO:0000313" key="3">
    <source>
        <dbReference type="Proteomes" id="UP000215059"/>
    </source>
</evidence>
<dbReference type="Pfam" id="PF13443">
    <property type="entry name" value="HTH_26"/>
    <property type="match status" value="1"/>
</dbReference>